<name>A0A6G1K2P1_9PLEO</name>
<keyword evidence="1" id="KW-0732">Signal</keyword>
<reference evidence="2" key="1">
    <citation type="journal article" date="2020" name="Stud. Mycol.">
        <title>101 Dothideomycetes genomes: a test case for predicting lifestyles and emergence of pathogens.</title>
        <authorList>
            <person name="Haridas S."/>
            <person name="Albert R."/>
            <person name="Binder M."/>
            <person name="Bloem J."/>
            <person name="Labutti K."/>
            <person name="Salamov A."/>
            <person name="Andreopoulos B."/>
            <person name="Baker S."/>
            <person name="Barry K."/>
            <person name="Bills G."/>
            <person name="Bluhm B."/>
            <person name="Cannon C."/>
            <person name="Castanera R."/>
            <person name="Culley D."/>
            <person name="Daum C."/>
            <person name="Ezra D."/>
            <person name="Gonzalez J."/>
            <person name="Henrissat B."/>
            <person name="Kuo A."/>
            <person name="Liang C."/>
            <person name="Lipzen A."/>
            <person name="Lutzoni F."/>
            <person name="Magnuson J."/>
            <person name="Mondo S."/>
            <person name="Nolan M."/>
            <person name="Ohm R."/>
            <person name="Pangilinan J."/>
            <person name="Park H.-J."/>
            <person name="Ramirez L."/>
            <person name="Alfaro M."/>
            <person name="Sun H."/>
            <person name="Tritt A."/>
            <person name="Yoshinaga Y."/>
            <person name="Zwiers L.-H."/>
            <person name="Turgeon B."/>
            <person name="Goodwin S."/>
            <person name="Spatafora J."/>
            <person name="Crous P."/>
            <person name="Grigoriev I."/>
        </authorList>
    </citation>
    <scope>NUCLEOTIDE SEQUENCE</scope>
    <source>
        <strain evidence="2">CBS 279.74</strain>
    </source>
</reference>
<protein>
    <submittedName>
        <fullName evidence="2">Uncharacterized protein</fullName>
    </submittedName>
</protein>
<proteinExistence type="predicted"/>
<organism evidence="2 3">
    <name type="scientific">Pleomassaria siparia CBS 279.74</name>
    <dbReference type="NCBI Taxonomy" id="1314801"/>
    <lineage>
        <taxon>Eukaryota</taxon>
        <taxon>Fungi</taxon>
        <taxon>Dikarya</taxon>
        <taxon>Ascomycota</taxon>
        <taxon>Pezizomycotina</taxon>
        <taxon>Dothideomycetes</taxon>
        <taxon>Pleosporomycetidae</taxon>
        <taxon>Pleosporales</taxon>
        <taxon>Pleomassariaceae</taxon>
        <taxon>Pleomassaria</taxon>
    </lineage>
</organism>
<dbReference type="Proteomes" id="UP000799428">
    <property type="component" value="Unassembled WGS sequence"/>
</dbReference>
<evidence type="ECO:0000313" key="3">
    <source>
        <dbReference type="Proteomes" id="UP000799428"/>
    </source>
</evidence>
<feature type="signal peptide" evidence="1">
    <location>
        <begin position="1"/>
        <end position="18"/>
    </location>
</feature>
<sequence length="114" mass="12317">MKTTTLFLAIATVGLTVASPVLRKPSSKTITVSSPLATIPRSLDLTEKPTPETLGPREMGDSCWGQPCNKRRDESDEPIVLLVHDTFEAITLPPPTEDGANAIVEEHVGGTHWE</sequence>
<dbReference type="AlphaFoldDB" id="A0A6G1K2P1"/>
<gene>
    <name evidence="2" type="ORF">K504DRAFT_458525</name>
</gene>
<evidence type="ECO:0000313" key="2">
    <source>
        <dbReference type="EMBL" id="KAF2707068.1"/>
    </source>
</evidence>
<evidence type="ECO:0000256" key="1">
    <source>
        <dbReference type="SAM" id="SignalP"/>
    </source>
</evidence>
<dbReference type="EMBL" id="MU005774">
    <property type="protein sequence ID" value="KAF2707068.1"/>
    <property type="molecule type" value="Genomic_DNA"/>
</dbReference>
<feature type="chain" id="PRO_5026147831" evidence="1">
    <location>
        <begin position="19"/>
        <end position="114"/>
    </location>
</feature>
<keyword evidence="3" id="KW-1185">Reference proteome</keyword>
<accession>A0A6G1K2P1</accession>